<dbReference type="Pfam" id="PF00024">
    <property type="entry name" value="PAN_1"/>
    <property type="match status" value="1"/>
</dbReference>
<dbReference type="Proteomes" id="UP001150942">
    <property type="component" value="Unassembled WGS sequence"/>
</dbReference>
<keyword evidence="2" id="KW-0732">Signal</keyword>
<feature type="chain" id="PRO_5040921281" description="Apple domain-containing protein" evidence="2">
    <location>
        <begin position="19"/>
        <end position="435"/>
    </location>
</feature>
<name>A0A9W9IPI8_9EURO</name>
<reference evidence="4" key="1">
    <citation type="submission" date="2022-11" db="EMBL/GenBank/DDBJ databases">
        <authorList>
            <person name="Petersen C."/>
        </authorList>
    </citation>
    <scope>NUCLEOTIDE SEQUENCE</scope>
    <source>
        <strain evidence="4">IBT 20477</strain>
    </source>
</reference>
<feature type="domain" description="Apple" evidence="3">
    <location>
        <begin position="64"/>
        <end position="102"/>
    </location>
</feature>
<comment type="caution">
    <text evidence="4">The sequence shown here is derived from an EMBL/GenBank/DDBJ whole genome shotgun (WGS) entry which is preliminary data.</text>
</comment>
<dbReference type="OrthoDB" id="4330789at2759"/>
<gene>
    <name evidence="4" type="ORF">N7449_011754</name>
</gene>
<reference evidence="4" key="2">
    <citation type="journal article" date="2023" name="IMA Fungus">
        <title>Comparative genomic study of the Penicillium genus elucidates a diverse pangenome and 15 lateral gene transfer events.</title>
        <authorList>
            <person name="Petersen C."/>
            <person name="Sorensen T."/>
            <person name="Nielsen M.R."/>
            <person name="Sondergaard T.E."/>
            <person name="Sorensen J.L."/>
            <person name="Fitzpatrick D.A."/>
            <person name="Frisvad J.C."/>
            <person name="Nielsen K.L."/>
        </authorList>
    </citation>
    <scope>NUCLEOTIDE SEQUENCE</scope>
    <source>
        <strain evidence="4">IBT 20477</strain>
    </source>
</reference>
<dbReference type="InterPro" id="IPR003609">
    <property type="entry name" value="Pan_app"/>
</dbReference>
<organism evidence="4 5">
    <name type="scientific">Penicillium cf. viridicatum</name>
    <dbReference type="NCBI Taxonomy" id="2972119"/>
    <lineage>
        <taxon>Eukaryota</taxon>
        <taxon>Fungi</taxon>
        <taxon>Dikarya</taxon>
        <taxon>Ascomycota</taxon>
        <taxon>Pezizomycotina</taxon>
        <taxon>Eurotiomycetes</taxon>
        <taxon>Eurotiomycetidae</taxon>
        <taxon>Eurotiales</taxon>
        <taxon>Aspergillaceae</taxon>
        <taxon>Penicillium</taxon>
    </lineage>
</organism>
<evidence type="ECO:0000256" key="1">
    <source>
        <dbReference type="SAM" id="Coils"/>
    </source>
</evidence>
<evidence type="ECO:0000313" key="5">
    <source>
        <dbReference type="Proteomes" id="UP001150942"/>
    </source>
</evidence>
<sequence length="435" mass="47624">MKLQYLFQGLCLLKAIEAQTEQEQAKALCESLNEQLKTLDSGHKFKYICGKTGTTPNKLGLPGKTETAEECAELCAANDECKGAAWDWKFNSCQLYTSGDDLQVRRNAIFLRREVESGSTDCTAVEKVLRECEEAENDLQESLDKCQITKTESEQARETMAEKLEACEVERDLCAEGQGDAEKCEAENSQIRDLTEELQQCNTATVYNAAELEQCQSASSACDFDLQQCQHSVSSGALELQQCQSTSFSCALELQQSQADASSNANQLQQCQNAASATATQLQLCQNIAYSSDLELQQCKANAASSTKEIQQCKTDAASSLKELQQCKANAAAGTGVPAFRECNAGGNGQVVKIGNRSFRQRCNVSMWKHLMPLRRVVRPGLTRQECAMICALDGGCQSVYYVRSTGTVGECQLQNQNIESRLNQGNADIAFIPV</sequence>
<keyword evidence="5" id="KW-1185">Reference proteome</keyword>
<accession>A0A9W9IPI8</accession>
<feature type="coiled-coil region" evidence="1">
    <location>
        <begin position="125"/>
        <end position="152"/>
    </location>
</feature>
<protein>
    <recommendedName>
        <fullName evidence="3">Apple domain-containing protein</fullName>
    </recommendedName>
</protein>
<proteinExistence type="predicted"/>
<keyword evidence="1" id="KW-0175">Coiled coil</keyword>
<evidence type="ECO:0000256" key="2">
    <source>
        <dbReference type="SAM" id="SignalP"/>
    </source>
</evidence>
<evidence type="ECO:0000259" key="3">
    <source>
        <dbReference type="Pfam" id="PF00024"/>
    </source>
</evidence>
<evidence type="ECO:0000313" key="4">
    <source>
        <dbReference type="EMBL" id="KAJ5181607.1"/>
    </source>
</evidence>
<dbReference type="AlphaFoldDB" id="A0A9W9IPI8"/>
<dbReference type="EMBL" id="JAPQKQ010000009">
    <property type="protein sequence ID" value="KAJ5181607.1"/>
    <property type="molecule type" value="Genomic_DNA"/>
</dbReference>
<feature type="signal peptide" evidence="2">
    <location>
        <begin position="1"/>
        <end position="18"/>
    </location>
</feature>
<dbReference type="Gene3D" id="3.50.4.10">
    <property type="entry name" value="Hepatocyte Growth Factor"/>
    <property type="match status" value="1"/>
</dbReference>